<evidence type="ECO:0000313" key="10">
    <source>
        <dbReference type="EMBL" id="NDY95199.1"/>
    </source>
</evidence>
<evidence type="ECO:0000256" key="7">
    <source>
        <dbReference type="SAM" id="MobiDB-lite"/>
    </source>
</evidence>
<dbReference type="PROSITE" id="PS00107">
    <property type="entry name" value="PROTEIN_KINASE_ATP"/>
    <property type="match status" value="1"/>
</dbReference>
<evidence type="ECO:0000259" key="9">
    <source>
        <dbReference type="PROSITE" id="PS50011"/>
    </source>
</evidence>
<dbReference type="InterPro" id="IPR011990">
    <property type="entry name" value="TPR-like_helical_dom_sf"/>
</dbReference>
<dbReference type="EMBL" id="JAAGSC010000037">
    <property type="protein sequence ID" value="NDY95199.1"/>
    <property type="molecule type" value="Genomic_DNA"/>
</dbReference>
<evidence type="ECO:0000256" key="4">
    <source>
        <dbReference type="ARBA" id="ARBA00022840"/>
    </source>
</evidence>
<keyword evidence="8" id="KW-0472">Membrane</keyword>
<dbReference type="SMART" id="SM00028">
    <property type="entry name" value="TPR"/>
    <property type="match status" value="7"/>
</dbReference>
<evidence type="ECO:0000256" key="5">
    <source>
        <dbReference type="PROSITE-ProRule" id="PRU10141"/>
    </source>
</evidence>
<dbReference type="PANTHER" id="PTHR43289">
    <property type="entry name" value="MITOGEN-ACTIVATED PROTEIN KINASE KINASE KINASE 20-RELATED"/>
    <property type="match status" value="1"/>
</dbReference>
<dbReference type="SUPFAM" id="SSF48452">
    <property type="entry name" value="TPR-like"/>
    <property type="match status" value="3"/>
</dbReference>
<dbReference type="AlphaFoldDB" id="A0A845VD48"/>
<dbReference type="InterPro" id="IPR017441">
    <property type="entry name" value="Protein_kinase_ATP_BS"/>
</dbReference>
<dbReference type="Proteomes" id="UP000484885">
    <property type="component" value="Unassembled WGS sequence"/>
</dbReference>
<dbReference type="GO" id="GO:0004674">
    <property type="term" value="F:protein serine/threonine kinase activity"/>
    <property type="evidence" value="ECO:0007669"/>
    <property type="project" value="UniProtKB-KW"/>
</dbReference>
<feature type="transmembrane region" description="Helical" evidence="8">
    <location>
        <begin position="343"/>
        <end position="366"/>
    </location>
</feature>
<sequence length="785" mass="86447">MSTSKKTEPEDDRTQVEGQGETGPVGGQNAPARIGPYRLQRLLGSGGMGEVYLAEQTEPVERQVAIKLIRAELSRSAGRTLFEVECALLARMHHPYIAQVLDAGQTEQGRPWFAMEWVRGEPILDYCDDQALGADDRLSLFLRVCQGVQHAHQRGIIHRDLKPANILVSEVDGRALPKLIDFGVATTLLGELESGVIRTERAGTRAYMSPEQLAGDPASLDTRTDVYALGILLFELLTGLRPLADSSGDVLSSFCEVLETRTAWPAASPETGFSPEAVAAARQLPEELRWIIARAISPNRERRYASAAALADEISRHLDNRPVEAVPPTLRYRWRKFFSRNRLPVAAATAILVALLAGLTLATWGLTQAQQERDRARVQAERAEQTARFVQNLFRSVDPVWAEGFDTALLRRVLSQGAERAAIELEQQPQVLADIQYTIGAAYRAVGEHEVARQQIASAVDLSETAGPRRVYLGALVELAQIELLLGRPEQALEQIDRALGPIRSEFSPSDSLALAALTVKASAFQAQQRYADAEALLLEAVEFSQGLDDGTAMAERMSALRILAQVYSDDFRFDSAIERYRQVLEEISIWEDPRAEAAEISTLNDLAVVYLRQQEYAQAEPLLRRALAMGEDLFGPDHPMVLPSVSNLAGSLRQQGRPAEALPFYQRARDSAHEIYGTEHGQSLVTDYNLANCLLDLGRTGEALALHRSALAQAERLEPDNRFRLGMFRLGLGRSAGDAGLLEEAQRALSQAVVDLEATAGVDFHRTIEARERLSEIETQLASD</sequence>
<accession>A0A845VD48</accession>
<dbReference type="PROSITE" id="PS50011">
    <property type="entry name" value="PROTEIN_KINASE_DOM"/>
    <property type="match status" value="1"/>
</dbReference>
<feature type="domain" description="Protein kinase" evidence="9">
    <location>
        <begin position="37"/>
        <end position="318"/>
    </location>
</feature>
<organism evidence="10 11">
    <name type="scientific">Wenzhouxiangella limi</name>
    <dbReference type="NCBI Taxonomy" id="2707351"/>
    <lineage>
        <taxon>Bacteria</taxon>
        <taxon>Pseudomonadati</taxon>
        <taxon>Pseudomonadota</taxon>
        <taxon>Gammaproteobacteria</taxon>
        <taxon>Chromatiales</taxon>
        <taxon>Wenzhouxiangellaceae</taxon>
        <taxon>Wenzhouxiangella</taxon>
    </lineage>
</organism>
<dbReference type="InterPro" id="IPR011009">
    <property type="entry name" value="Kinase-like_dom_sf"/>
</dbReference>
<name>A0A845VD48_9GAMM</name>
<keyword evidence="1" id="KW-0808">Transferase</keyword>
<dbReference type="Pfam" id="PF13424">
    <property type="entry name" value="TPR_12"/>
    <property type="match status" value="1"/>
</dbReference>
<feature type="region of interest" description="Disordered" evidence="7">
    <location>
        <begin position="1"/>
        <end position="32"/>
    </location>
</feature>
<evidence type="ECO:0000313" key="11">
    <source>
        <dbReference type="Proteomes" id="UP000484885"/>
    </source>
</evidence>
<dbReference type="SMART" id="SM00220">
    <property type="entry name" value="S_TKc"/>
    <property type="match status" value="1"/>
</dbReference>
<keyword evidence="10" id="KW-0723">Serine/threonine-protein kinase</keyword>
<dbReference type="Gene3D" id="3.30.200.20">
    <property type="entry name" value="Phosphorylase Kinase, domain 1"/>
    <property type="match status" value="1"/>
</dbReference>
<evidence type="ECO:0000256" key="1">
    <source>
        <dbReference type="ARBA" id="ARBA00022679"/>
    </source>
</evidence>
<feature type="compositionally biased region" description="Basic and acidic residues" evidence="7">
    <location>
        <begin position="1"/>
        <end position="15"/>
    </location>
</feature>
<dbReference type="PANTHER" id="PTHR43289:SF6">
    <property type="entry name" value="SERINE_THREONINE-PROTEIN KINASE NEKL-3"/>
    <property type="match status" value="1"/>
</dbReference>
<dbReference type="RefSeq" id="WP_164210595.1">
    <property type="nucleotide sequence ID" value="NZ_JAAGSC010000037.1"/>
</dbReference>
<keyword evidence="3 10" id="KW-0418">Kinase</keyword>
<dbReference type="InterPro" id="IPR019734">
    <property type="entry name" value="TPR_rpt"/>
</dbReference>
<evidence type="ECO:0000256" key="3">
    <source>
        <dbReference type="ARBA" id="ARBA00022777"/>
    </source>
</evidence>
<dbReference type="InterPro" id="IPR000719">
    <property type="entry name" value="Prot_kinase_dom"/>
</dbReference>
<feature type="coiled-coil region" evidence="6">
    <location>
        <begin position="366"/>
        <end position="393"/>
    </location>
</feature>
<dbReference type="Gene3D" id="1.10.510.10">
    <property type="entry name" value="Transferase(Phosphotransferase) domain 1"/>
    <property type="match status" value="1"/>
</dbReference>
<keyword evidence="4 5" id="KW-0067">ATP-binding</keyword>
<dbReference type="GO" id="GO:0005524">
    <property type="term" value="F:ATP binding"/>
    <property type="evidence" value="ECO:0007669"/>
    <property type="project" value="UniProtKB-UniRule"/>
</dbReference>
<keyword evidence="11" id="KW-1185">Reference proteome</keyword>
<evidence type="ECO:0000256" key="8">
    <source>
        <dbReference type="SAM" id="Phobius"/>
    </source>
</evidence>
<dbReference type="SUPFAM" id="SSF56112">
    <property type="entry name" value="Protein kinase-like (PK-like)"/>
    <property type="match status" value="1"/>
</dbReference>
<keyword evidence="6" id="KW-0175">Coiled coil</keyword>
<comment type="caution">
    <text evidence="10">The sequence shown here is derived from an EMBL/GenBank/DDBJ whole genome shotgun (WGS) entry which is preliminary data.</text>
</comment>
<dbReference type="PROSITE" id="PS00108">
    <property type="entry name" value="PROTEIN_KINASE_ST"/>
    <property type="match status" value="1"/>
</dbReference>
<dbReference type="CDD" id="cd14014">
    <property type="entry name" value="STKc_PknB_like"/>
    <property type="match status" value="1"/>
</dbReference>
<proteinExistence type="predicted"/>
<dbReference type="InterPro" id="IPR008271">
    <property type="entry name" value="Ser/Thr_kinase_AS"/>
</dbReference>
<dbReference type="Gene3D" id="1.25.40.10">
    <property type="entry name" value="Tetratricopeptide repeat domain"/>
    <property type="match status" value="2"/>
</dbReference>
<gene>
    <name evidence="10" type="ORF">G3I74_05595</name>
</gene>
<keyword evidence="8" id="KW-0812">Transmembrane</keyword>
<evidence type="ECO:0000256" key="6">
    <source>
        <dbReference type="SAM" id="Coils"/>
    </source>
</evidence>
<dbReference type="Pfam" id="PF00069">
    <property type="entry name" value="Pkinase"/>
    <property type="match status" value="1"/>
</dbReference>
<reference evidence="10 11" key="1">
    <citation type="submission" date="2020-02" db="EMBL/GenBank/DDBJ databases">
        <authorList>
            <person name="Zhang X.-Y."/>
        </authorList>
    </citation>
    <scope>NUCLEOTIDE SEQUENCE [LARGE SCALE GENOMIC DNA]</scope>
    <source>
        <strain evidence="10 11">C33</strain>
    </source>
</reference>
<protein>
    <submittedName>
        <fullName evidence="10">Serine/threonine protein kinase</fullName>
    </submittedName>
</protein>
<feature type="binding site" evidence="5">
    <location>
        <position position="67"/>
    </location>
    <ligand>
        <name>ATP</name>
        <dbReference type="ChEBI" id="CHEBI:30616"/>
    </ligand>
</feature>
<keyword evidence="2 5" id="KW-0547">Nucleotide-binding</keyword>
<keyword evidence="8" id="KW-1133">Transmembrane helix</keyword>
<evidence type="ECO:0000256" key="2">
    <source>
        <dbReference type="ARBA" id="ARBA00022741"/>
    </source>
</evidence>